<proteinExistence type="predicted"/>
<dbReference type="Pfam" id="PF10756">
    <property type="entry name" value="bPH_6"/>
    <property type="match status" value="1"/>
</dbReference>
<feature type="transmembrane region" description="Helical" evidence="1">
    <location>
        <begin position="20"/>
        <end position="41"/>
    </location>
</feature>
<keyword evidence="1" id="KW-1133">Transmembrane helix</keyword>
<accession>A0A3N2CXT3</accession>
<name>A0A3N2CXT3_9ACTN</name>
<sequence>MRTTLRTGVSARGVTPVRAALAHATLLVVALGCLVAVPLAAPQQPSWAWMFGAMGVALLLWVADLLVTLLTRRGRLRLRAVDGTTEVVGSPWSRPVDVAAPVVLVLALVGGVLSLVDPGPLAPGTTSLDAAAPVAVLAVLALLATAGLRHVLAGRRLRSRLRLHASGVEVSGPDGRDHLPWSSLTGVGPRPLALLGYSGRVLALPGPELRSDPDLVARLVEHYRTHPRERDELADGRAVERARTGRLDELGGSAR</sequence>
<keyword evidence="1" id="KW-0472">Membrane</keyword>
<dbReference type="PROSITE" id="PS51257">
    <property type="entry name" value="PROKAR_LIPOPROTEIN"/>
    <property type="match status" value="1"/>
</dbReference>
<feature type="transmembrane region" description="Helical" evidence="1">
    <location>
        <begin position="98"/>
        <end position="116"/>
    </location>
</feature>
<dbReference type="EMBL" id="RKHO01000001">
    <property type="protein sequence ID" value="ROR92350.1"/>
    <property type="molecule type" value="Genomic_DNA"/>
</dbReference>
<evidence type="ECO:0000313" key="4">
    <source>
        <dbReference type="Proteomes" id="UP000281738"/>
    </source>
</evidence>
<evidence type="ECO:0000259" key="2">
    <source>
        <dbReference type="Pfam" id="PF10756"/>
    </source>
</evidence>
<keyword evidence="4" id="KW-1185">Reference proteome</keyword>
<dbReference type="OrthoDB" id="5110284at2"/>
<feature type="transmembrane region" description="Helical" evidence="1">
    <location>
        <begin position="131"/>
        <end position="152"/>
    </location>
</feature>
<feature type="domain" description="Low molecular weight protein antigen 6 PH" evidence="2">
    <location>
        <begin position="158"/>
        <end position="220"/>
    </location>
</feature>
<feature type="transmembrane region" description="Helical" evidence="1">
    <location>
        <begin position="47"/>
        <end position="70"/>
    </location>
</feature>
<evidence type="ECO:0000256" key="1">
    <source>
        <dbReference type="SAM" id="Phobius"/>
    </source>
</evidence>
<dbReference type="Proteomes" id="UP000281738">
    <property type="component" value="Unassembled WGS sequence"/>
</dbReference>
<keyword evidence="1" id="KW-0812">Transmembrane</keyword>
<organism evidence="3 4">
    <name type="scientific">Nocardioides aurantiacus</name>
    <dbReference type="NCBI Taxonomy" id="86796"/>
    <lineage>
        <taxon>Bacteria</taxon>
        <taxon>Bacillati</taxon>
        <taxon>Actinomycetota</taxon>
        <taxon>Actinomycetes</taxon>
        <taxon>Propionibacteriales</taxon>
        <taxon>Nocardioidaceae</taxon>
        <taxon>Nocardioides</taxon>
    </lineage>
</organism>
<reference evidence="3 4" key="1">
    <citation type="submission" date="2018-11" db="EMBL/GenBank/DDBJ databases">
        <title>Sequencing the genomes of 1000 actinobacteria strains.</title>
        <authorList>
            <person name="Klenk H.-P."/>
        </authorList>
    </citation>
    <scope>NUCLEOTIDE SEQUENCE [LARGE SCALE GENOMIC DNA]</scope>
    <source>
        <strain evidence="3 4">DSM 12652</strain>
    </source>
</reference>
<evidence type="ECO:0000313" key="3">
    <source>
        <dbReference type="EMBL" id="ROR92350.1"/>
    </source>
</evidence>
<dbReference type="AlphaFoldDB" id="A0A3N2CXT3"/>
<protein>
    <submittedName>
        <fullName evidence="3">PH (Pleckstrin Homology) domain-containing protein</fullName>
    </submittedName>
</protein>
<comment type="caution">
    <text evidence="3">The sequence shown here is derived from an EMBL/GenBank/DDBJ whole genome shotgun (WGS) entry which is preliminary data.</text>
</comment>
<dbReference type="InterPro" id="IPR019692">
    <property type="entry name" value="CFP-6_PH"/>
</dbReference>
<gene>
    <name evidence="3" type="ORF">EDD33_3239</name>
</gene>